<dbReference type="Pfam" id="PF04717">
    <property type="entry name" value="Phage_base_V"/>
    <property type="match status" value="1"/>
</dbReference>
<dbReference type="Pfam" id="PF22178">
    <property type="entry name" value="Gp5_trimer_C"/>
    <property type="match status" value="1"/>
</dbReference>
<dbReference type="InterPro" id="IPR006533">
    <property type="entry name" value="T6SS_Vgr_RhsGE"/>
</dbReference>
<dbReference type="InterPro" id="IPR050708">
    <property type="entry name" value="T6SS_VgrG/RHS"/>
</dbReference>
<keyword evidence="3" id="KW-0964">Secreted</keyword>
<dbReference type="Gene3D" id="2.40.50.230">
    <property type="entry name" value="Gp5 N-terminal domain"/>
    <property type="match status" value="1"/>
</dbReference>
<feature type="domain" description="Gp5/Type VI secretion system Vgr protein OB-fold" evidence="4">
    <location>
        <begin position="421"/>
        <end position="492"/>
    </location>
</feature>
<evidence type="ECO:0000313" key="6">
    <source>
        <dbReference type="EMBL" id="MBJ6372541.1"/>
    </source>
</evidence>
<dbReference type="Gene3D" id="2.30.110.50">
    <property type="match status" value="1"/>
</dbReference>
<dbReference type="NCBIfam" id="TIGR01646">
    <property type="entry name" value="vgr_GE"/>
    <property type="match status" value="1"/>
</dbReference>
<gene>
    <name evidence="6" type="primary">tssI</name>
    <name evidence="6" type="ORF">JF290_13485</name>
</gene>
<comment type="subcellular location">
    <subcellularLocation>
        <location evidence="1">Secreted</location>
    </subcellularLocation>
</comment>
<dbReference type="PANTHER" id="PTHR32305:SF15">
    <property type="entry name" value="PROTEIN RHSA-RELATED"/>
    <property type="match status" value="1"/>
</dbReference>
<dbReference type="InterPro" id="IPR006531">
    <property type="entry name" value="Gp5/Vgr_OB"/>
</dbReference>
<evidence type="ECO:0000313" key="7">
    <source>
        <dbReference type="Proteomes" id="UP000619079"/>
    </source>
</evidence>
<protein>
    <submittedName>
        <fullName evidence="6">Type VI secretion system tip protein VgrG</fullName>
    </submittedName>
</protein>
<comment type="caution">
    <text evidence="6">The sequence shown here is derived from an EMBL/GenBank/DDBJ whole genome shotgun (WGS) entry which is preliminary data.</text>
</comment>
<proteinExistence type="inferred from homology"/>
<dbReference type="SUPFAM" id="SSF69279">
    <property type="entry name" value="Phage tail proteins"/>
    <property type="match status" value="2"/>
</dbReference>
<evidence type="ECO:0000256" key="2">
    <source>
        <dbReference type="ARBA" id="ARBA00005558"/>
    </source>
</evidence>
<dbReference type="SUPFAM" id="SSF69349">
    <property type="entry name" value="Phage fibre proteins"/>
    <property type="match status" value="1"/>
</dbReference>
<organism evidence="6 7">
    <name type="scientific">Sedimentitalea arenosa</name>
    <dbReference type="NCBI Taxonomy" id="2798803"/>
    <lineage>
        <taxon>Bacteria</taxon>
        <taxon>Pseudomonadati</taxon>
        <taxon>Pseudomonadota</taxon>
        <taxon>Alphaproteobacteria</taxon>
        <taxon>Rhodobacterales</taxon>
        <taxon>Paracoccaceae</taxon>
        <taxon>Sedimentitalea</taxon>
    </lineage>
</organism>
<reference evidence="6" key="1">
    <citation type="submission" date="2020-12" db="EMBL/GenBank/DDBJ databases">
        <title>Sedimentitalea sp. nov., isolated from sand in Incheon.</title>
        <authorList>
            <person name="Kim W."/>
        </authorList>
    </citation>
    <scope>NUCLEOTIDE SEQUENCE</scope>
    <source>
        <strain evidence="6">CAU 1593</strain>
    </source>
</reference>
<dbReference type="PANTHER" id="PTHR32305">
    <property type="match status" value="1"/>
</dbReference>
<comment type="similarity">
    <text evidence="2">Belongs to the VgrG protein family.</text>
</comment>
<dbReference type="Gene3D" id="3.55.50.10">
    <property type="entry name" value="Baseplate protein-like domains"/>
    <property type="match status" value="1"/>
</dbReference>
<dbReference type="InterPro" id="IPR054030">
    <property type="entry name" value="Gp5_Vgr_C"/>
</dbReference>
<dbReference type="InterPro" id="IPR017847">
    <property type="entry name" value="T6SS_RhsGE_Vgr_subset"/>
</dbReference>
<dbReference type="RefSeq" id="WP_199025420.1">
    <property type="nucleotide sequence ID" value="NZ_JAELVR010000009.1"/>
</dbReference>
<name>A0A8J7ITJ6_9RHOB</name>
<dbReference type="AlphaFoldDB" id="A0A8J7ITJ6"/>
<evidence type="ECO:0000259" key="4">
    <source>
        <dbReference type="Pfam" id="PF04717"/>
    </source>
</evidence>
<dbReference type="Gene3D" id="4.10.220.110">
    <property type="match status" value="1"/>
</dbReference>
<evidence type="ECO:0000259" key="5">
    <source>
        <dbReference type="Pfam" id="PF22178"/>
    </source>
</evidence>
<evidence type="ECO:0000256" key="3">
    <source>
        <dbReference type="ARBA" id="ARBA00022525"/>
    </source>
</evidence>
<evidence type="ECO:0000256" key="1">
    <source>
        <dbReference type="ARBA" id="ARBA00004613"/>
    </source>
</evidence>
<dbReference type="Proteomes" id="UP000619079">
    <property type="component" value="Unassembled WGS sequence"/>
</dbReference>
<dbReference type="SUPFAM" id="SSF69255">
    <property type="entry name" value="gp5 N-terminal domain-like"/>
    <property type="match status" value="1"/>
</dbReference>
<dbReference type="InterPro" id="IPR037026">
    <property type="entry name" value="Vgr_OB-fold_dom_sf"/>
</dbReference>
<keyword evidence="7" id="KW-1185">Reference proteome</keyword>
<dbReference type="NCBIfam" id="TIGR03361">
    <property type="entry name" value="VI_Rhs_Vgr"/>
    <property type="match status" value="1"/>
</dbReference>
<dbReference type="Pfam" id="PF05954">
    <property type="entry name" value="Phage_GPD"/>
    <property type="match status" value="1"/>
</dbReference>
<feature type="domain" description="Gp5/Type VI secretion system Vgr C-terminal trimerisation" evidence="5">
    <location>
        <begin position="510"/>
        <end position="580"/>
    </location>
</feature>
<sequence length="725" mass="81358">MADYKPFADSRVWLEGDFRWPGPAGENGPNLYQAIVHEGLSKLTETTLLLRSGTEHVDLKSLLGQSVRVHLMAQDDSQRVFSGMCISAESLGYRDGLHNYVLELRPWLWRLTLTRDCRIFQEMTAVEIIKKIFSDGGFADYESKLKETYAKRTYCVQYRESDYDFICRLMEEEGIYFFFHNTPNGSGVEKLILCDRTSAHAAVPGHGTIPYNARHSAEGAGTSREDHIAEWTELDNATAGKVLLSDYDFMNPTGDLLVNHSVPGGHKHDAAERFDYPGHHRVADDHPASTDLGEKRAQVRIQAEAVRQDQFRAASNVRALAVGQTFKLKDHPDYHFNEDYLVISASHYLQDMNYYKASEGRRDLVALSEPFPETMAKDAYACTFHAIGKLVPFRAPLVTPWPEIAGLQTATVVGPNDEEIYTDDEGRIKVKFHWDRNPATKKPEELTCWVRVVTPWSGTDWGMVALPRTGQEVVVQFEEGDPDRPICTGMLYNKPKKPAYKFPDDKTQLGIRTKSSPKGGETDYNELMFEDKKGSELMRVQAQKDHIALVKDRSVVTIGLDKHEMVETFKGNSEIKEDVKDGSLWEVIKANVTRIINEGNHEFTIKKGDEKLKLETGSQTLEIKKDKTQTIEGKHTKTITGNDATTVKTGDMTIDVKAGKVTMKAMQSIELKVGQSSIKLEPTKITIKSMNIDAKADLKADFSGLMTNIKASAILVLKGALTKIN</sequence>
<dbReference type="EMBL" id="JAELVR010000009">
    <property type="protein sequence ID" value="MBJ6372541.1"/>
    <property type="molecule type" value="Genomic_DNA"/>
</dbReference>
<accession>A0A8J7ITJ6</accession>
<dbReference type="GO" id="GO:0005576">
    <property type="term" value="C:extracellular region"/>
    <property type="evidence" value="ECO:0007669"/>
    <property type="project" value="UniProtKB-SubCell"/>
</dbReference>